<dbReference type="AlphaFoldDB" id="A0A948W6X4"/>
<dbReference type="InterPro" id="IPR029044">
    <property type="entry name" value="Nucleotide-diphossugar_trans"/>
</dbReference>
<evidence type="ECO:0000313" key="3">
    <source>
        <dbReference type="Proteomes" id="UP000777784"/>
    </source>
</evidence>
<gene>
    <name evidence="2" type="ORF">KJ970_13800</name>
</gene>
<dbReference type="Proteomes" id="UP000777784">
    <property type="component" value="Unassembled WGS sequence"/>
</dbReference>
<proteinExistence type="predicted"/>
<dbReference type="EMBL" id="JAHJDP010000080">
    <property type="protein sequence ID" value="MBU2691989.1"/>
    <property type="molecule type" value="Genomic_DNA"/>
</dbReference>
<dbReference type="InterPro" id="IPR050486">
    <property type="entry name" value="Mannose-1P_guanyltransferase"/>
</dbReference>
<dbReference type="InterPro" id="IPR005835">
    <property type="entry name" value="NTP_transferase_dom"/>
</dbReference>
<reference evidence="2" key="1">
    <citation type="submission" date="2021-05" db="EMBL/GenBank/DDBJ databases">
        <title>Energy efficiency and biological interactions define the core microbiome of deep oligotrophic groundwater.</title>
        <authorList>
            <person name="Mehrshad M."/>
            <person name="Lopez-Fernandez M."/>
            <person name="Bell E."/>
            <person name="Bernier-Latmani R."/>
            <person name="Bertilsson S."/>
            <person name="Dopson M."/>
        </authorList>
    </citation>
    <scope>NUCLEOTIDE SEQUENCE</scope>
    <source>
        <strain evidence="2">Modern_marine.mb.64</strain>
    </source>
</reference>
<protein>
    <recommendedName>
        <fullName evidence="1">Nucleotidyl transferase domain-containing protein</fullName>
    </recommendedName>
</protein>
<evidence type="ECO:0000313" key="2">
    <source>
        <dbReference type="EMBL" id="MBU2691989.1"/>
    </source>
</evidence>
<sequence length="326" mass="36828">MTLRDLLEKLAAAAPAAIPVVGTVYAQVMADIGTDQLKGLLSEIKGLTNDRKATLNATNAELMSIQDALRQLVSDQSRKDKIPVIIPVGGEGGSLFPVTQVMPKCLVTIGCRSMLQHIIDPFYRHADLFERVTVLTGKYSDAIEENVKQGGYGDFVECKRLGGATLPAVMLNLRNSLPDKPFVIHYNDVLIENCDWPRIYNRYFEYKKREKHIGMLLCSRFYPHPLGIGVIREGRANILETFTEKPEQLVNGSLANVGIAMFEPELFEYIEASHRGLFEDTIAHVIKAKRPLTLYRVDNWHHIQDLKALYQIQNFADLSFLERRQE</sequence>
<organism evidence="2 3">
    <name type="scientific">Eiseniibacteriota bacterium</name>
    <dbReference type="NCBI Taxonomy" id="2212470"/>
    <lineage>
        <taxon>Bacteria</taxon>
        <taxon>Candidatus Eiseniibacteriota</taxon>
    </lineage>
</organism>
<comment type="caution">
    <text evidence="2">The sequence shown here is derived from an EMBL/GenBank/DDBJ whole genome shotgun (WGS) entry which is preliminary data.</text>
</comment>
<feature type="domain" description="Nucleotidyl transferase" evidence="1">
    <location>
        <begin position="85"/>
        <end position="315"/>
    </location>
</feature>
<dbReference type="Gene3D" id="3.90.550.10">
    <property type="entry name" value="Spore Coat Polysaccharide Biosynthesis Protein SpsA, Chain A"/>
    <property type="match status" value="1"/>
</dbReference>
<dbReference type="Pfam" id="PF00483">
    <property type="entry name" value="NTP_transferase"/>
    <property type="match status" value="1"/>
</dbReference>
<dbReference type="PANTHER" id="PTHR22572">
    <property type="entry name" value="SUGAR-1-PHOSPHATE GUANYL TRANSFERASE"/>
    <property type="match status" value="1"/>
</dbReference>
<evidence type="ECO:0000259" key="1">
    <source>
        <dbReference type="Pfam" id="PF00483"/>
    </source>
</evidence>
<name>A0A948W6X4_UNCEI</name>
<accession>A0A948W6X4</accession>
<dbReference type="SUPFAM" id="SSF53448">
    <property type="entry name" value="Nucleotide-diphospho-sugar transferases"/>
    <property type="match status" value="1"/>
</dbReference>